<organism evidence="1 2">
    <name type="scientific">Deinococcus carri</name>
    <dbReference type="NCBI Taxonomy" id="1211323"/>
    <lineage>
        <taxon>Bacteria</taxon>
        <taxon>Thermotogati</taxon>
        <taxon>Deinococcota</taxon>
        <taxon>Deinococci</taxon>
        <taxon>Deinococcales</taxon>
        <taxon>Deinococcaceae</taxon>
        <taxon>Deinococcus</taxon>
    </lineage>
</organism>
<reference evidence="1 2" key="1">
    <citation type="submission" date="2024-02" db="EMBL/GenBank/DDBJ databases">
        <title>Deinococcus carri NBRC 110142.</title>
        <authorList>
            <person name="Ichikawa N."/>
            <person name="Katano-Makiyama Y."/>
            <person name="Hidaka K."/>
        </authorList>
    </citation>
    <scope>NUCLEOTIDE SEQUENCE [LARGE SCALE GENOMIC DNA]</scope>
    <source>
        <strain evidence="1 2">NBRC 110142</strain>
    </source>
</reference>
<proteinExistence type="predicted"/>
<sequence>MTDPVKPHLDAANRHDFVLLFDVTNGNPNGDPDAGNLPRVDPETGLGIVTDVALKRKVRNYVDALKGGKESYKIYVQQGAILNERNLRAYKDLGVKPKENVEAPGVRR</sequence>
<keyword evidence="2" id="KW-1185">Reference proteome</keyword>
<evidence type="ECO:0000313" key="1">
    <source>
        <dbReference type="EMBL" id="GAA5513935.1"/>
    </source>
</evidence>
<dbReference type="EMBL" id="BAABRP010000011">
    <property type="protein sequence ID" value="GAA5513935.1"/>
    <property type="molecule type" value="Genomic_DNA"/>
</dbReference>
<protein>
    <recommendedName>
        <fullName evidence="3">Type I-C CRISPR-associated protein Cas7/Csd2</fullName>
    </recommendedName>
</protein>
<dbReference type="Proteomes" id="UP001401887">
    <property type="component" value="Unassembled WGS sequence"/>
</dbReference>
<comment type="caution">
    <text evidence="1">The sequence shown here is derived from an EMBL/GenBank/DDBJ whole genome shotgun (WGS) entry which is preliminary data.</text>
</comment>
<evidence type="ECO:0008006" key="3">
    <source>
        <dbReference type="Google" id="ProtNLM"/>
    </source>
</evidence>
<name>A0ABP9WBU2_9DEIO</name>
<dbReference type="Pfam" id="PF05107">
    <property type="entry name" value="Cas_Cas7"/>
    <property type="match status" value="1"/>
</dbReference>
<accession>A0ABP9WBU2</accession>
<gene>
    <name evidence="1" type="ORF">Dcar01_02684</name>
</gene>
<evidence type="ECO:0000313" key="2">
    <source>
        <dbReference type="Proteomes" id="UP001401887"/>
    </source>
</evidence>
<dbReference type="InterPro" id="IPR006482">
    <property type="entry name" value="Cas7_Csh2/Csh2"/>
</dbReference>